<evidence type="ECO:0000256" key="1">
    <source>
        <dbReference type="PROSITE-ProRule" id="PRU00047"/>
    </source>
</evidence>
<feature type="domain" description="CCHC-type" evidence="3">
    <location>
        <begin position="53"/>
        <end position="68"/>
    </location>
</feature>
<evidence type="ECO:0000259" key="3">
    <source>
        <dbReference type="PROSITE" id="PS50158"/>
    </source>
</evidence>
<keyword evidence="1" id="KW-0479">Metal-binding</keyword>
<dbReference type="Gene3D" id="4.10.60.10">
    <property type="entry name" value="Zinc finger, CCHC-type"/>
    <property type="match status" value="1"/>
</dbReference>
<sequence length="173" mass="19120">MAGTTERGESKFQNIRGCVLMDMSKPLPTVMHLRLNGVNKRIAIKYDTLPDACYMCQERGHFARSCPKRDPGSKAQTTQDAEVDPNAKTLDPQIRGGDAAGSDLEEEAEELPDLNTAPIDGMITLASWNVNGLGDEDKIAATRRWLNSTSKDVRILALQELKAMESTLEWKLT</sequence>
<dbReference type="InterPro" id="IPR036691">
    <property type="entry name" value="Endo/exonu/phosph_ase_sf"/>
</dbReference>
<dbReference type="SUPFAM" id="SSF57756">
    <property type="entry name" value="Retrovirus zinc finger-like domains"/>
    <property type="match status" value="1"/>
</dbReference>
<dbReference type="AlphaFoldDB" id="A0ABD3GD70"/>
<keyword evidence="5" id="KW-1185">Reference proteome</keyword>
<dbReference type="Proteomes" id="UP001633002">
    <property type="component" value="Unassembled WGS sequence"/>
</dbReference>
<comment type="caution">
    <text evidence="4">The sequence shown here is derived from an EMBL/GenBank/DDBJ whole genome shotgun (WGS) entry which is preliminary data.</text>
</comment>
<gene>
    <name evidence="4" type="ORF">R1sor_027066</name>
</gene>
<evidence type="ECO:0000256" key="2">
    <source>
        <dbReference type="SAM" id="MobiDB-lite"/>
    </source>
</evidence>
<proteinExistence type="predicted"/>
<name>A0ABD3GD70_9MARC</name>
<protein>
    <recommendedName>
        <fullName evidence="3">CCHC-type domain-containing protein</fullName>
    </recommendedName>
</protein>
<keyword evidence="1" id="KW-0862">Zinc</keyword>
<keyword evidence="1" id="KW-0863">Zinc-finger</keyword>
<accession>A0ABD3GD70</accession>
<dbReference type="SMART" id="SM00343">
    <property type="entry name" value="ZnF_C2HC"/>
    <property type="match status" value="1"/>
</dbReference>
<dbReference type="GO" id="GO:0008270">
    <property type="term" value="F:zinc ion binding"/>
    <property type="evidence" value="ECO:0007669"/>
    <property type="project" value="UniProtKB-KW"/>
</dbReference>
<dbReference type="SUPFAM" id="SSF56219">
    <property type="entry name" value="DNase I-like"/>
    <property type="match status" value="1"/>
</dbReference>
<evidence type="ECO:0000313" key="4">
    <source>
        <dbReference type="EMBL" id="KAL3677118.1"/>
    </source>
</evidence>
<dbReference type="Pfam" id="PF00098">
    <property type="entry name" value="zf-CCHC"/>
    <property type="match status" value="1"/>
</dbReference>
<dbReference type="PROSITE" id="PS50158">
    <property type="entry name" value="ZF_CCHC"/>
    <property type="match status" value="1"/>
</dbReference>
<dbReference type="EMBL" id="JBJQOH010000008">
    <property type="protein sequence ID" value="KAL3677118.1"/>
    <property type="molecule type" value="Genomic_DNA"/>
</dbReference>
<evidence type="ECO:0000313" key="5">
    <source>
        <dbReference type="Proteomes" id="UP001633002"/>
    </source>
</evidence>
<organism evidence="4 5">
    <name type="scientific">Riccia sorocarpa</name>
    <dbReference type="NCBI Taxonomy" id="122646"/>
    <lineage>
        <taxon>Eukaryota</taxon>
        <taxon>Viridiplantae</taxon>
        <taxon>Streptophyta</taxon>
        <taxon>Embryophyta</taxon>
        <taxon>Marchantiophyta</taxon>
        <taxon>Marchantiopsida</taxon>
        <taxon>Marchantiidae</taxon>
        <taxon>Marchantiales</taxon>
        <taxon>Ricciaceae</taxon>
        <taxon>Riccia</taxon>
    </lineage>
</organism>
<dbReference type="InterPro" id="IPR001878">
    <property type="entry name" value="Znf_CCHC"/>
</dbReference>
<dbReference type="InterPro" id="IPR036875">
    <property type="entry name" value="Znf_CCHC_sf"/>
</dbReference>
<reference evidence="4 5" key="1">
    <citation type="submission" date="2024-09" db="EMBL/GenBank/DDBJ databases">
        <title>Chromosome-scale assembly of Riccia sorocarpa.</title>
        <authorList>
            <person name="Paukszto L."/>
        </authorList>
    </citation>
    <scope>NUCLEOTIDE SEQUENCE [LARGE SCALE GENOMIC DNA]</scope>
    <source>
        <strain evidence="4">LP-2024</strain>
        <tissue evidence="4">Aerial parts of the thallus</tissue>
    </source>
</reference>
<feature type="region of interest" description="Disordered" evidence="2">
    <location>
        <begin position="65"/>
        <end position="108"/>
    </location>
</feature>